<evidence type="ECO:0000256" key="2">
    <source>
        <dbReference type="ARBA" id="ARBA00010961"/>
    </source>
</evidence>
<accession>A0A840J3M8</accession>
<evidence type="ECO:0000313" key="9">
    <source>
        <dbReference type="Proteomes" id="UP000581769"/>
    </source>
</evidence>
<keyword evidence="5 6" id="KW-0233">DNA recombination</keyword>
<dbReference type="GO" id="GO:0003677">
    <property type="term" value="F:DNA binding"/>
    <property type="evidence" value="ECO:0007669"/>
    <property type="project" value="UniProtKB-UniRule"/>
</dbReference>
<dbReference type="GO" id="GO:0004803">
    <property type="term" value="F:transposase activity"/>
    <property type="evidence" value="ECO:0007669"/>
    <property type="project" value="UniProtKB-UniRule"/>
</dbReference>
<dbReference type="GO" id="GO:0006313">
    <property type="term" value="P:DNA transposition"/>
    <property type="evidence" value="ECO:0007669"/>
    <property type="project" value="UniProtKB-UniRule"/>
</dbReference>
<keyword evidence="3 6" id="KW-0815">Transposition</keyword>
<organism evidence="8 9">
    <name type="scientific">Amycolatopsis jiangsuensis</name>
    <dbReference type="NCBI Taxonomy" id="1181879"/>
    <lineage>
        <taxon>Bacteria</taxon>
        <taxon>Bacillati</taxon>
        <taxon>Actinomycetota</taxon>
        <taxon>Actinomycetes</taxon>
        <taxon>Pseudonocardiales</taxon>
        <taxon>Pseudonocardiaceae</taxon>
        <taxon>Amycolatopsis</taxon>
    </lineage>
</organism>
<dbReference type="Pfam" id="PF00872">
    <property type="entry name" value="Transposase_mut"/>
    <property type="match status" value="1"/>
</dbReference>
<comment type="caution">
    <text evidence="8">The sequence shown here is derived from an EMBL/GenBank/DDBJ whole genome shotgun (WGS) entry which is preliminary data.</text>
</comment>
<evidence type="ECO:0000313" key="8">
    <source>
        <dbReference type="EMBL" id="MBB4689686.1"/>
    </source>
</evidence>
<protein>
    <recommendedName>
        <fullName evidence="6">Mutator family transposase</fullName>
    </recommendedName>
</protein>
<evidence type="ECO:0000256" key="5">
    <source>
        <dbReference type="ARBA" id="ARBA00023172"/>
    </source>
</evidence>
<reference evidence="8 9" key="1">
    <citation type="submission" date="2020-08" db="EMBL/GenBank/DDBJ databases">
        <title>Sequencing the genomes of 1000 actinobacteria strains.</title>
        <authorList>
            <person name="Klenk H.-P."/>
        </authorList>
    </citation>
    <scope>NUCLEOTIDE SEQUENCE [LARGE SCALE GENOMIC DNA]</scope>
    <source>
        <strain evidence="8 9">DSM 45859</strain>
    </source>
</reference>
<evidence type="ECO:0000256" key="6">
    <source>
        <dbReference type="RuleBase" id="RU365089"/>
    </source>
</evidence>
<dbReference type="AlphaFoldDB" id="A0A840J3M8"/>
<evidence type="ECO:0000256" key="4">
    <source>
        <dbReference type="ARBA" id="ARBA00023125"/>
    </source>
</evidence>
<gene>
    <name evidence="8" type="ORF">BJY18_007171</name>
</gene>
<feature type="region of interest" description="Disordered" evidence="7">
    <location>
        <begin position="1"/>
        <end position="23"/>
    </location>
</feature>
<evidence type="ECO:0000256" key="3">
    <source>
        <dbReference type="ARBA" id="ARBA00022578"/>
    </source>
</evidence>
<feature type="compositionally biased region" description="Basic and acidic residues" evidence="7">
    <location>
        <begin position="9"/>
        <end position="20"/>
    </location>
</feature>
<comment type="similarity">
    <text evidence="2 6">Belongs to the transposase mutator family.</text>
</comment>
<evidence type="ECO:0000256" key="1">
    <source>
        <dbReference type="ARBA" id="ARBA00002190"/>
    </source>
</evidence>
<dbReference type="PANTHER" id="PTHR33217">
    <property type="entry name" value="TRANSPOSASE FOR INSERTION SEQUENCE ELEMENT IS1081"/>
    <property type="match status" value="1"/>
</dbReference>
<name>A0A840J3M8_9PSEU</name>
<keyword evidence="6" id="KW-0814">Transposable element</keyword>
<dbReference type="InterPro" id="IPR001207">
    <property type="entry name" value="Transposase_mutator"/>
</dbReference>
<sequence>MTSNPMRLRGSEKKPARELSPEQAAATAMVAETKARGLELTGPDGLLKLFTKNVLEAALNEEMTEHLGHEKNRAEEGRDSTNVRTVTRSKTVVTDAVGQVDIEVPRDRESTFEPQIVKKRQRRLTGVDEVVLSLYAKGMTTGEISTHFSEIYGASG</sequence>
<dbReference type="Proteomes" id="UP000581769">
    <property type="component" value="Unassembled WGS sequence"/>
</dbReference>
<keyword evidence="4 6" id="KW-0238">DNA-binding</keyword>
<keyword evidence="9" id="KW-1185">Reference proteome</keyword>
<dbReference type="EMBL" id="JACHMG010000001">
    <property type="protein sequence ID" value="MBB4689686.1"/>
    <property type="molecule type" value="Genomic_DNA"/>
</dbReference>
<dbReference type="PANTHER" id="PTHR33217:SF8">
    <property type="entry name" value="MUTATOR FAMILY TRANSPOSASE"/>
    <property type="match status" value="1"/>
</dbReference>
<comment type="function">
    <text evidence="1 6">Required for the transposition of the insertion element.</text>
</comment>
<proteinExistence type="inferred from homology"/>
<evidence type="ECO:0000256" key="7">
    <source>
        <dbReference type="SAM" id="MobiDB-lite"/>
    </source>
</evidence>